<dbReference type="Proteomes" id="UP000292927">
    <property type="component" value="Unassembled WGS sequence"/>
</dbReference>
<dbReference type="InterPro" id="IPR011991">
    <property type="entry name" value="ArsR-like_HTH"/>
</dbReference>
<organism evidence="4 5">
    <name type="scientific">Cuneatibacter caecimuris</name>
    <dbReference type="NCBI Taxonomy" id="1796618"/>
    <lineage>
        <taxon>Bacteria</taxon>
        <taxon>Bacillati</taxon>
        <taxon>Bacillota</taxon>
        <taxon>Clostridia</taxon>
        <taxon>Lachnospirales</taxon>
        <taxon>Lachnospiraceae</taxon>
        <taxon>Cuneatibacter</taxon>
    </lineage>
</organism>
<protein>
    <submittedName>
        <fullName evidence="4">Putative NBD/HSP70 family sugar kinase</fullName>
    </submittedName>
</protein>
<keyword evidence="4" id="KW-0808">Transferase</keyword>
<dbReference type="InterPro" id="IPR043129">
    <property type="entry name" value="ATPase_NBD"/>
</dbReference>
<keyword evidence="5" id="KW-1185">Reference proteome</keyword>
<comment type="caution">
    <text evidence="4">The sequence shown here is derived from an EMBL/GenBank/DDBJ whole genome shotgun (WGS) entry which is preliminary data.</text>
</comment>
<dbReference type="SUPFAM" id="SSF46785">
    <property type="entry name" value="Winged helix' DNA-binding domain"/>
    <property type="match status" value="1"/>
</dbReference>
<dbReference type="PANTHER" id="PTHR18964">
    <property type="entry name" value="ROK (REPRESSOR, ORF, KINASE) FAMILY"/>
    <property type="match status" value="1"/>
</dbReference>
<evidence type="ECO:0000256" key="2">
    <source>
        <dbReference type="ARBA" id="ARBA00006479"/>
    </source>
</evidence>
<dbReference type="Gene3D" id="3.30.420.40">
    <property type="match status" value="2"/>
</dbReference>
<comment type="similarity">
    <text evidence="2">Belongs to the ROK (NagC/XylR) family.</text>
</comment>
<dbReference type="OrthoDB" id="9796533at2"/>
<dbReference type="AlphaFoldDB" id="A0A4Q7PK94"/>
<dbReference type="InterPro" id="IPR036388">
    <property type="entry name" value="WH-like_DNA-bd_sf"/>
</dbReference>
<dbReference type="CDD" id="cd00090">
    <property type="entry name" value="HTH_ARSR"/>
    <property type="match status" value="1"/>
</dbReference>
<reference evidence="4 5" key="1">
    <citation type="submission" date="2019-02" db="EMBL/GenBank/DDBJ databases">
        <title>Genomic Encyclopedia of Type Strains, Phase IV (KMG-IV): sequencing the most valuable type-strain genomes for metagenomic binning, comparative biology and taxonomic classification.</title>
        <authorList>
            <person name="Goeker M."/>
        </authorList>
    </citation>
    <scope>NUCLEOTIDE SEQUENCE [LARGE SCALE GENOMIC DNA]</scope>
    <source>
        <strain evidence="4 5">DSM 29486</strain>
    </source>
</reference>
<dbReference type="PANTHER" id="PTHR18964:SF149">
    <property type="entry name" value="BIFUNCTIONAL UDP-N-ACETYLGLUCOSAMINE 2-EPIMERASE_N-ACETYLMANNOSAMINE KINASE"/>
    <property type="match status" value="1"/>
</dbReference>
<dbReference type="InterPro" id="IPR036390">
    <property type="entry name" value="WH_DNA-bd_sf"/>
</dbReference>
<accession>A0A4Q7PK94</accession>
<dbReference type="GO" id="GO:0016301">
    <property type="term" value="F:kinase activity"/>
    <property type="evidence" value="ECO:0007669"/>
    <property type="project" value="UniProtKB-KW"/>
</dbReference>
<dbReference type="EMBL" id="SGXF01000002">
    <property type="protein sequence ID" value="RZT01141.1"/>
    <property type="molecule type" value="Genomic_DNA"/>
</dbReference>
<dbReference type="Gene3D" id="1.10.10.10">
    <property type="entry name" value="Winged helix-like DNA-binding domain superfamily/Winged helix DNA-binding domain"/>
    <property type="match status" value="1"/>
</dbReference>
<dbReference type="Pfam" id="PF00480">
    <property type="entry name" value="ROK"/>
    <property type="match status" value="1"/>
</dbReference>
<dbReference type="SUPFAM" id="SSF53067">
    <property type="entry name" value="Actin-like ATPase domain"/>
    <property type="match status" value="2"/>
</dbReference>
<evidence type="ECO:0000256" key="3">
    <source>
        <dbReference type="ARBA" id="ARBA00022629"/>
    </source>
</evidence>
<dbReference type="Pfam" id="PF13412">
    <property type="entry name" value="HTH_24"/>
    <property type="match status" value="1"/>
</dbReference>
<evidence type="ECO:0000256" key="1">
    <source>
        <dbReference type="ARBA" id="ARBA00002486"/>
    </source>
</evidence>
<proteinExistence type="inferred from homology"/>
<dbReference type="InterPro" id="IPR000600">
    <property type="entry name" value="ROK"/>
</dbReference>
<sequence>MNSSGIPVRGKENNRNRIYQAIYERDGVSRQEIADALSMSLPTVALYLNSLLEEGLVEEKGVFASTGGRRAVSYRIVPESRYAVGVEITALDMTAVLVDLYGKQLSRRRVKLPFQYTERYARRLGRLVEELLKGKPSDGPEKRSRLLGIGVTLPAILDAEGKMILHAETLGVQGVSAELLGRYLPGRVCFFHDSSAAGLAEAFALGEEGRRAYLYLSNTVGGALLEGRSLVSGEHGQSAEFGHMILHPGGRKCYCGRRGCADTYVSARRLSDISGGELKAFFDGLEEGNALYRDAWEEYLDNLSLLISNIRVSFDCRLILGGYMGGYLAGRQEELKSRLGELDGHVMPLDYLQACHYEKDAAAEGGAFLFISRFIETL</sequence>
<keyword evidence="3" id="KW-0119">Carbohydrate metabolism</keyword>
<keyword evidence="4" id="KW-0418">Kinase</keyword>
<name>A0A4Q7PK94_9FIRM</name>
<keyword evidence="3" id="KW-0859">Xylose metabolism</keyword>
<evidence type="ECO:0000313" key="4">
    <source>
        <dbReference type="EMBL" id="RZT01141.1"/>
    </source>
</evidence>
<evidence type="ECO:0000313" key="5">
    <source>
        <dbReference type="Proteomes" id="UP000292927"/>
    </source>
</evidence>
<comment type="function">
    <text evidence="1">Transcriptional repressor of xylose-utilizing enzymes.</text>
</comment>
<gene>
    <name evidence="4" type="ORF">EV209_1582</name>
</gene>
<dbReference type="GO" id="GO:0042732">
    <property type="term" value="P:D-xylose metabolic process"/>
    <property type="evidence" value="ECO:0007669"/>
    <property type="project" value="UniProtKB-KW"/>
</dbReference>
<dbReference type="RefSeq" id="WP_130434759.1">
    <property type="nucleotide sequence ID" value="NZ_SGXF01000002.1"/>
</dbReference>